<proteinExistence type="predicted"/>
<evidence type="ECO:0000313" key="4">
    <source>
        <dbReference type="Proteomes" id="UP001155241"/>
    </source>
</evidence>
<sequence>MPTDYVHQLDNGLVLLGEPSDAFQSAAFSLLISAGCRHDPAGQAGLASLSCEMMLRGAGDRDSRHLISDLENLGVERSESVGVSQANFSGATISASLIPALSIYADIVRRPHLPEDQLEAGRAVCIQELRGVEDDPGQKLMMELRRRHYPDPWGRPSHGEQDDLAKLTAADVQQFFTNRYGPRDAILGIAGNFDWQEVCNAADELFGDWKVQADYSPITEMAPSKDTHLTYDSNQSHIGLAFPSIPYRHPQYFEAWSAVGVLSGGMSSRLFSEVREKRGLCYTVYASLHTQRERAAVFCYAGTTAERAQETLDVTHSELVRLGEGVQAEELARLKARIKSSLIMQQESTSARAGSLSRDWYHLGRIRPIEEVAAKVDALTAESINAYLAANPPETFTCLTLGPQPLELPNGIS</sequence>
<dbReference type="EMBL" id="JAMXLR010000076">
    <property type="protein sequence ID" value="MCO6046574.1"/>
    <property type="molecule type" value="Genomic_DNA"/>
</dbReference>
<dbReference type="SUPFAM" id="SSF63411">
    <property type="entry name" value="LuxS/MPP-like metallohydrolase"/>
    <property type="match status" value="2"/>
</dbReference>
<dbReference type="PANTHER" id="PTHR11851">
    <property type="entry name" value="METALLOPROTEASE"/>
    <property type="match status" value="1"/>
</dbReference>
<evidence type="ECO:0000313" key="3">
    <source>
        <dbReference type="EMBL" id="MCO6046574.1"/>
    </source>
</evidence>
<dbReference type="InterPro" id="IPR011765">
    <property type="entry name" value="Pept_M16_N"/>
</dbReference>
<reference evidence="3" key="1">
    <citation type="submission" date="2022-06" db="EMBL/GenBank/DDBJ databases">
        <title>Aeoliella straminimaris, a novel planctomycete from sediments.</title>
        <authorList>
            <person name="Vitorino I.R."/>
            <person name="Lage O.M."/>
        </authorList>
    </citation>
    <scope>NUCLEOTIDE SEQUENCE</scope>
    <source>
        <strain evidence="3">ICT_H6.2</strain>
    </source>
</reference>
<protein>
    <submittedName>
        <fullName evidence="3">Insulinase family protein</fullName>
    </submittedName>
</protein>
<evidence type="ECO:0000259" key="1">
    <source>
        <dbReference type="Pfam" id="PF00675"/>
    </source>
</evidence>
<feature type="domain" description="Peptidase M16 N-terminal" evidence="1">
    <location>
        <begin position="24"/>
        <end position="144"/>
    </location>
</feature>
<dbReference type="InterPro" id="IPR011249">
    <property type="entry name" value="Metalloenz_LuxS/M16"/>
</dbReference>
<keyword evidence="4" id="KW-1185">Reference proteome</keyword>
<feature type="domain" description="Peptidase M16 C-terminal" evidence="2">
    <location>
        <begin position="166"/>
        <end position="337"/>
    </location>
</feature>
<dbReference type="GO" id="GO:0046872">
    <property type="term" value="F:metal ion binding"/>
    <property type="evidence" value="ECO:0007669"/>
    <property type="project" value="InterPro"/>
</dbReference>
<dbReference type="Pfam" id="PF05193">
    <property type="entry name" value="Peptidase_M16_C"/>
    <property type="match status" value="1"/>
</dbReference>
<dbReference type="Gene3D" id="3.30.830.10">
    <property type="entry name" value="Metalloenzyme, LuxS/M16 peptidase-like"/>
    <property type="match status" value="2"/>
</dbReference>
<organism evidence="3 4">
    <name type="scientific">Aeoliella straminimaris</name>
    <dbReference type="NCBI Taxonomy" id="2954799"/>
    <lineage>
        <taxon>Bacteria</taxon>
        <taxon>Pseudomonadati</taxon>
        <taxon>Planctomycetota</taxon>
        <taxon>Planctomycetia</taxon>
        <taxon>Pirellulales</taxon>
        <taxon>Lacipirellulaceae</taxon>
        <taxon>Aeoliella</taxon>
    </lineage>
</organism>
<comment type="caution">
    <text evidence="3">The sequence shown here is derived from an EMBL/GenBank/DDBJ whole genome shotgun (WGS) entry which is preliminary data.</text>
</comment>
<accession>A0A9X2JKH8</accession>
<dbReference type="Proteomes" id="UP001155241">
    <property type="component" value="Unassembled WGS sequence"/>
</dbReference>
<evidence type="ECO:0000259" key="2">
    <source>
        <dbReference type="Pfam" id="PF05193"/>
    </source>
</evidence>
<dbReference type="PANTHER" id="PTHR11851:SF219">
    <property type="entry name" value="HYPOTHETICAL ZINC PROTEASE"/>
    <property type="match status" value="1"/>
</dbReference>
<dbReference type="Pfam" id="PF00675">
    <property type="entry name" value="Peptidase_M16"/>
    <property type="match status" value="1"/>
</dbReference>
<dbReference type="AlphaFoldDB" id="A0A9X2JKH8"/>
<dbReference type="InterPro" id="IPR007863">
    <property type="entry name" value="Peptidase_M16_C"/>
</dbReference>
<gene>
    <name evidence="3" type="ORF">NG895_21970</name>
</gene>
<name>A0A9X2JKH8_9BACT</name>
<dbReference type="InterPro" id="IPR050361">
    <property type="entry name" value="MPP/UQCRC_Complex"/>
</dbReference>
<dbReference type="RefSeq" id="WP_252854688.1">
    <property type="nucleotide sequence ID" value="NZ_JAMXLR010000076.1"/>
</dbReference>